<dbReference type="AlphaFoldDB" id="A0A3B0YKG3"/>
<evidence type="ECO:0000313" key="1">
    <source>
        <dbReference type="EMBL" id="VAW75792.1"/>
    </source>
</evidence>
<proteinExistence type="predicted"/>
<organism evidence="1">
    <name type="scientific">hydrothermal vent metagenome</name>
    <dbReference type="NCBI Taxonomy" id="652676"/>
    <lineage>
        <taxon>unclassified sequences</taxon>
        <taxon>metagenomes</taxon>
        <taxon>ecological metagenomes</taxon>
    </lineage>
</organism>
<reference evidence="1" key="1">
    <citation type="submission" date="2018-06" db="EMBL/GenBank/DDBJ databases">
        <authorList>
            <person name="Zhirakovskaya E."/>
        </authorList>
    </citation>
    <scope>NUCLEOTIDE SEQUENCE</scope>
</reference>
<sequence length="78" mass="8687">MNSDKPYKIKIDNVSYEWIEGSIKENELRDLACIPENAQLFQKIPGHPDKQVLPECPIDLTIPGTERFCSAVVGSQAG</sequence>
<name>A0A3B0YKG3_9ZZZZ</name>
<gene>
    <name evidence="1" type="ORF">MNBD_GAMMA12-1357</name>
</gene>
<accession>A0A3B0YKG3</accession>
<protein>
    <submittedName>
        <fullName evidence="1">Uncharacterized protein</fullName>
    </submittedName>
</protein>
<dbReference type="EMBL" id="UOFL01000093">
    <property type="protein sequence ID" value="VAW75792.1"/>
    <property type="molecule type" value="Genomic_DNA"/>
</dbReference>